<evidence type="ECO:0000313" key="6">
    <source>
        <dbReference type="EMBL" id="EFE23130.1"/>
    </source>
</evidence>
<dbReference type="Gene3D" id="1.10.443.10">
    <property type="entry name" value="Intergrase catalytic core"/>
    <property type="match status" value="1"/>
</dbReference>
<reference evidence="6 7" key="1">
    <citation type="submission" date="2010-02" db="EMBL/GenBank/DDBJ databases">
        <authorList>
            <person name="Weinstock G."/>
            <person name="Sodergren E."/>
            <person name="Clifton S."/>
            <person name="Fulton L."/>
            <person name="Fulton B."/>
            <person name="Courtney L."/>
            <person name="Fronick C."/>
            <person name="Harrison M."/>
            <person name="Strong C."/>
            <person name="Farmer C."/>
            <person name="Delahaunty K."/>
            <person name="Markovic C."/>
            <person name="Hall O."/>
            <person name="Minx P."/>
            <person name="Tomlinson C."/>
            <person name="Mitreva M."/>
            <person name="Nelson J."/>
            <person name="Hou S."/>
            <person name="Wollam A."/>
            <person name="Pepin K.H."/>
            <person name="Johnson M."/>
            <person name="Bhonagiri V."/>
            <person name="Zhang X."/>
            <person name="Suruliraj S."/>
            <person name="Warren W."/>
            <person name="Chinwalla A."/>
            <person name="Mardis E.R."/>
            <person name="Wilson R.K."/>
        </authorList>
    </citation>
    <scope>NUCLEOTIDE SEQUENCE [LARGE SCALE GENOMIC DNA]</scope>
    <source>
        <strain evidence="6 7">ATCC 23685</strain>
    </source>
</reference>
<comment type="similarity">
    <text evidence="1">Belongs to the 'phage' integrase family.</text>
</comment>
<dbReference type="EMBL" id="ADGK01000123">
    <property type="protein sequence ID" value="EFE23130.1"/>
    <property type="molecule type" value="Genomic_DNA"/>
</dbReference>
<evidence type="ECO:0000256" key="3">
    <source>
        <dbReference type="ARBA" id="ARBA00023125"/>
    </source>
</evidence>
<feature type="domain" description="Tyr recombinase" evidence="5">
    <location>
        <begin position="62"/>
        <end position="238"/>
    </location>
</feature>
<dbReference type="PANTHER" id="PTHR30349:SF64">
    <property type="entry name" value="PROPHAGE INTEGRASE INTD-RELATED"/>
    <property type="match status" value="1"/>
</dbReference>
<gene>
    <name evidence="6" type="ORF">EDWATA_01856</name>
</gene>
<dbReference type="SUPFAM" id="SSF56349">
    <property type="entry name" value="DNA breaking-rejoining enzymes"/>
    <property type="match status" value="1"/>
</dbReference>
<dbReference type="InterPro" id="IPR013762">
    <property type="entry name" value="Integrase-like_cat_sf"/>
</dbReference>
<dbReference type="PROSITE" id="PS51898">
    <property type="entry name" value="TYR_RECOMBINASE"/>
    <property type="match status" value="1"/>
</dbReference>
<sequence>MPLTAITTKNIADILNEYVNKQKSATAKMIRSELNDIFKEAIAAGYLTLNPVTNTRTPKCKVHRSRLSIGDYMKILAKADEITPTWFSAMLRVALITGQRQGDLCTVSWEDVTKTHIRFTQEKTGAKIAIPLSLTMVGMQLADALPPHGKGSIFVSSTKSAPSPRTVRYQFQRARDAANIEWGDKTPPSFHEIRSLSARLYAKERGADFAKRLLGHKSMSTTDKYRELRGEWDEIDLE</sequence>
<keyword evidence="3" id="KW-0238">DNA-binding</keyword>
<dbReference type="Pfam" id="PF22022">
    <property type="entry name" value="Phage_int_M"/>
    <property type="match status" value="1"/>
</dbReference>
<dbReference type="Pfam" id="PF00589">
    <property type="entry name" value="Phage_integrase"/>
    <property type="match status" value="1"/>
</dbReference>
<evidence type="ECO:0000259" key="5">
    <source>
        <dbReference type="PROSITE" id="PS51898"/>
    </source>
</evidence>
<name>D4F528_EDWTA</name>
<dbReference type="AlphaFoldDB" id="D4F528"/>
<dbReference type="InterPro" id="IPR050090">
    <property type="entry name" value="Tyrosine_recombinase_XerCD"/>
</dbReference>
<evidence type="ECO:0000256" key="4">
    <source>
        <dbReference type="ARBA" id="ARBA00023172"/>
    </source>
</evidence>
<accession>D4F528</accession>
<comment type="caution">
    <text evidence="6">The sequence shown here is derived from an EMBL/GenBank/DDBJ whole genome shotgun (WGS) entry which is preliminary data.</text>
</comment>
<dbReference type="GO" id="GO:0006310">
    <property type="term" value="P:DNA recombination"/>
    <property type="evidence" value="ECO:0007669"/>
    <property type="project" value="UniProtKB-KW"/>
</dbReference>
<dbReference type="GO" id="GO:0015074">
    <property type="term" value="P:DNA integration"/>
    <property type="evidence" value="ECO:0007669"/>
    <property type="project" value="UniProtKB-KW"/>
</dbReference>
<evidence type="ECO:0000256" key="1">
    <source>
        <dbReference type="ARBA" id="ARBA00008857"/>
    </source>
</evidence>
<organism evidence="6 7">
    <name type="scientific">Edwardsiella tarda ATCC 23685</name>
    <dbReference type="NCBI Taxonomy" id="500638"/>
    <lineage>
        <taxon>Bacteria</taxon>
        <taxon>Pseudomonadati</taxon>
        <taxon>Pseudomonadota</taxon>
        <taxon>Gammaproteobacteria</taxon>
        <taxon>Enterobacterales</taxon>
        <taxon>Hafniaceae</taxon>
        <taxon>Edwardsiella</taxon>
    </lineage>
</organism>
<evidence type="ECO:0000256" key="2">
    <source>
        <dbReference type="ARBA" id="ARBA00022908"/>
    </source>
</evidence>
<evidence type="ECO:0000313" key="7">
    <source>
        <dbReference type="Proteomes" id="UP000003692"/>
    </source>
</evidence>
<keyword evidence="2" id="KW-0229">DNA integration</keyword>
<protein>
    <submittedName>
        <fullName evidence="6">Site-specific recombinase, phage integrase family</fullName>
    </submittedName>
</protein>
<dbReference type="InterPro" id="IPR053876">
    <property type="entry name" value="Phage_int_M"/>
</dbReference>
<keyword evidence="4" id="KW-0233">DNA recombination</keyword>
<dbReference type="InterPro" id="IPR002104">
    <property type="entry name" value="Integrase_catalytic"/>
</dbReference>
<dbReference type="InterPro" id="IPR010998">
    <property type="entry name" value="Integrase_recombinase_N"/>
</dbReference>
<dbReference type="Gene3D" id="1.10.150.130">
    <property type="match status" value="1"/>
</dbReference>
<dbReference type="HOGENOM" id="CLU_049005_0_0_6"/>
<dbReference type="InterPro" id="IPR011010">
    <property type="entry name" value="DNA_brk_join_enz"/>
</dbReference>
<dbReference type="PANTHER" id="PTHR30349">
    <property type="entry name" value="PHAGE INTEGRASE-RELATED"/>
    <property type="match status" value="1"/>
</dbReference>
<proteinExistence type="inferred from homology"/>
<dbReference type="GO" id="GO:0003677">
    <property type="term" value="F:DNA binding"/>
    <property type="evidence" value="ECO:0007669"/>
    <property type="project" value="UniProtKB-KW"/>
</dbReference>
<dbReference type="Proteomes" id="UP000003692">
    <property type="component" value="Unassembled WGS sequence"/>
</dbReference>